<dbReference type="GO" id="GO:0032154">
    <property type="term" value="C:cleavage furrow"/>
    <property type="evidence" value="ECO:0007669"/>
    <property type="project" value="TreeGrafter"/>
</dbReference>
<proteinExistence type="predicted"/>
<name>M3Y293_MUSPF</name>
<dbReference type="InterPro" id="IPR015063">
    <property type="entry name" value="USP8_dimer"/>
</dbReference>
<dbReference type="STRING" id="9669.ENSMPUP00000005444"/>
<keyword evidence="1" id="KW-1133">Transmembrane helix</keyword>
<evidence type="ECO:0000256" key="1">
    <source>
        <dbReference type="SAM" id="Phobius"/>
    </source>
</evidence>
<protein>
    <recommendedName>
        <fullName evidence="2">USP8 dimerisation domain-containing protein</fullName>
    </recommendedName>
</protein>
<accession>M3Y293</accession>
<dbReference type="GO" id="GO:0061578">
    <property type="term" value="F:K63-linked deubiquitinase activity"/>
    <property type="evidence" value="ECO:0007669"/>
    <property type="project" value="TreeGrafter"/>
</dbReference>
<dbReference type="Ensembl" id="ENSMPUT00000005535.1">
    <property type="protein sequence ID" value="ENSMPUP00000005444.1"/>
    <property type="gene ID" value="ENSMPUG00000005485.1"/>
</dbReference>
<dbReference type="eggNOG" id="KOG2880">
    <property type="taxonomic scope" value="Eukaryota"/>
</dbReference>
<dbReference type="GO" id="GO:0005768">
    <property type="term" value="C:endosome"/>
    <property type="evidence" value="ECO:0007669"/>
    <property type="project" value="TreeGrafter"/>
</dbReference>
<dbReference type="Pfam" id="PF08969">
    <property type="entry name" value="USP8_dimer"/>
    <property type="match status" value="1"/>
</dbReference>
<dbReference type="PANTHER" id="PTHR12947">
    <property type="entry name" value="AMSH-LIKE PROTEASE"/>
    <property type="match status" value="1"/>
</dbReference>
<dbReference type="Gene3D" id="1.20.58.80">
    <property type="entry name" value="Phosphotransferase system, lactose/cellobiose-type IIA subunit"/>
    <property type="match status" value="1"/>
</dbReference>
<evidence type="ECO:0000313" key="3">
    <source>
        <dbReference type="Ensembl" id="ENSMPUP00000005444.1"/>
    </source>
</evidence>
<reference evidence="3" key="1">
    <citation type="submission" date="2024-06" db="UniProtKB">
        <authorList>
            <consortium name="Ensembl"/>
        </authorList>
    </citation>
    <scope>IDENTIFICATION</scope>
</reference>
<dbReference type="PANTHER" id="PTHR12947:SF8">
    <property type="entry name" value="STAM-BINDING PROTEIN"/>
    <property type="match status" value="1"/>
</dbReference>
<feature type="transmembrane region" description="Helical" evidence="1">
    <location>
        <begin position="22"/>
        <end position="42"/>
    </location>
</feature>
<sequence>MSVKPSCGGCRTWELLCFRVCWTFGHFLCMIMILIHSFRLFIEKLPKHRDYKSAVIPEKKDTVKKLKEIAFPKAEELKEELLKRYTKEYIEYNEEKVSI</sequence>
<organism evidence="3">
    <name type="scientific">Mustela putorius furo</name>
    <name type="common">European domestic ferret</name>
    <name type="synonym">Mustela furo</name>
    <dbReference type="NCBI Taxonomy" id="9669"/>
    <lineage>
        <taxon>Eukaryota</taxon>
        <taxon>Metazoa</taxon>
        <taxon>Chordata</taxon>
        <taxon>Craniata</taxon>
        <taxon>Vertebrata</taxon>
        <taxon>Euteleostomi</taxon>
        <taxon>Mammalia</taxon>
        <taxon>Eutheria</taxon>
        <taxon>Laurasiatheria</taxon>
        <taxon>Carnivora</taxon>
        <taxon>Caniformia</taxon>
        <taxon>Musteloidea</taxon>
        <taxon>Mustelidae</taxon>
        <taxon>Mustelinae</taxon>
        <taxon>Mustela</taxon>
    </lineage>
</organism>
<evidence type="ECO:0000259" key="2">
    <source>
        <dbReference type="Pfam" id="PF08969"/>
    </source>
</evidence>
<dbReference type="AlphaFoldDB" id="M3Y293"/>
<dbReference type="GO" id="GO:0070536">
    <property type="term" value="P:protein K63-linked deubiquitination"/>
    <property type="evidence" value="ECO:0007669"/>
    <property type="project" value="TreeGrafter"/>
</dbReference>
<dbReference type="HOGENOM" id="CLU_2319588_0_0_1"/>
<feature type="domain" description="USP8 dimerisation" evidence="2">
    <location>
        <begin position="38"/>
        <end position="88"/>
    </location>
</feature>
<keyword evidence="1" id="KW-0472">Membrane</keyword>
<dbReference type="EMBL" id="AEYP01113164">
    <property type="status" value="NOT_ANNOTATED_CDS"/>
    <property type="molecule type" value="Genomic_DNA"/>
</dbReference>
<keyword evidence="1" id="KW-0812">Transmembrane</keyword>
<dbReference type="InParanoid" id="M3Y293"/>